<gene>
    <name evidence="2" type="ORF">HJC23_009207</name>
</gene>
<sequence>MNTPSKTTPTNHNKYHRRRILHVILFPTILFAINYTRLMHDVSSQHRSHHSPRDVRTLSADRMPSLASTSIRNDDHVKLPRYKSTWQTRFHASKSNHRTGGYLFFKHIRKAGGTTLRSYFRHVLQYHGYDGTFPKVFRGVNRTRFPPYLLEEYDSIVAKSTVRTNTKLGDGHSGGKTEYPVYYIEQEFDAMDHQCPTLDPRWQDSLRVITLRHPVERIVSEFFYSGPGRYHPMNRTRLHLNDTSYLAELSNMLQRKIPEWMGKNYSRRRETRENRYRKDEIQKPFGRYYTDNFQVRALAGCSSHECLEEIAYNRAERQRNDGQYARLQSHRRNATTLIDERCTLHFITDERMFDLCNKVNRSPECPYGCDAPCFYPTSAWYNEVNATHLRWAMETLREFDVILLMETMNDEDQSAWLSDVMGVPRNASFALFHGGTMRNYGVAKEGYREKTRFYRDLLERLAGEVNDLLHEENQLEIELFEYAVKLNEMRTEQWKKEVHWTDA</sequence>
<organism evidence="2 3">
    <name type="scientific">Cyclotella cryptica</name>
    <dbReference type="NCBI Taxonomy" id="29204"/>
    <lineage>
        <taxon>Eukaryota</taxon>
        <taxon>Sar</taxon>
        <taxon>Stramenopiles</taxon>
        <taxon>Ochrophyta</taxon>
        <taxon>Bacillariophyta</taxon>
        <taxon>Coscinodiscophyceae</taxon>
        <taxon>Thalassiosirophycidae</taxon>
        <taxon>Stephanodiscales</taxon>
        <taxon>Stephanodiscaceae</taxon>
        <taxon>Cyclotella</taxon>
    </lineage>
</organism>
<reference evidence="2 3" key="1">
    <citation type="journal article" date="2020" name="G3 (Bethesda)">
        <title>Improved Reference Genome for Cyclotella cryptica CCMP332, a Model for Cell Wall Morphogenesis, Salinity Adaptation, and Lipid Production in Diatoms (Bacillariophyta).</title>
        <authorList>
            <person name="Roberts W.R."/>
            <person name="Downey K.M."/>
            <person name="Ruck E.C."/>
            <person name="Traller J.C."/>
            <person name="Alverson A.J."/>
        </authorList>
    </citation>
    <scope>NUCLEOTIDE SEQUENCE [LARGE SCALE GENOMIC DNA]</scope>
    <source>
        <strain evidence="2 3">CCMP332</strain>
    </source>
</reference>
<evidence type="ECO:0000256" key="1">
    <source>
        <dbReference type="SAM" id="Phobius"/>
    </source>
</evidence>
<accession>A0ABD3P2E7</accession>
<name>A0ABD3P2E7_9STRA</name>
<keyword evidence="1" id="KW-1133">Transmembrane helix</keyword>
<keyword evidence="3" id="KW-1185">Reference proteome</keyword>
<dbReference type="AlphaFoldDB" id="A0ABD3P2E7"/>
<keyword evidence="1" id="KW-0472">Membrane</keyword>
<feature type="transmembrane region" description="Helical" evidence="1">
    <location>
        <begin position="20"/>
        <end position="38"/>
    </location>
</feature>
<evidence type="ECO:0000313" key="2">
    <source>
        <dbReference type="EMBL" id="KAL3781777.1"/>
    </source>
</evidence>
<dbReference type="EMBL" id="JABMIG020000306">
    <property type="protein sequence ID" value="KAL3781777.1"/>
    <property type="molecule type" value="Genomic_DNA"/>
</dbReference>
<protein>
    <submittedName>
        <fullName evidence="2">Uncharacterized protein</fullName>
    </submittedName>
</protein>
<evidence type="ECO:0000313" key="3">
    <source>
        <dbReference type="Proteomes" id="UP001516023"/>
    </source>
</evidence>
<proteinExistence type="predicted"/>
<keyword evidence="1" id="KW-0812">Transmembrane</keyword>
<dbReference type="InterPro" id="IPR027417">
    <property type="entry name" value="P-loop_NTPase"/>
</dbReference>
<comment type="caution">
    <text evidence="2">The sequence shown here is derived from an EMBL/GenBank/DDBJ whole genome shotgun (WGS) entry which is preliminary data.</text>
</comment>
<dbReference type="Proteomes" id="UP001516023">
    <property type="component" value="Unassembled WGS sequence"/>
</dbReference>
<dbReference type="Gene3D" id="3.40.50.300">
    <property type="entry name" value="P-loop containing nucleotide triphosphate hydrolases"/>
    <property type="match status" value="1"/>
</dbReference>